<dbReference type="GO" id="GO:0016616">
    <property type="term" value="F:oxidoreductase activity, acting on the CH-OH group of donors, NAD or NADP as acceptor"/>
    <property type="evidence" value="ECO:0007669"/>
    <property type="project" value="UniProtKB-ARBA"/>
</dbReference>
<proteinExistence type="inferred from homology"/>
<organism evidence="4 5">
    <name type="scientific">Enterococcus italicus (strain DSM 15952 / CCUG 50447 / LMG 22039 / TP 1.5)</name>
    <dbReference type="NCBI Taxonomy" id="888064"/>
    <lineage>
        <taxon>Bacteria</taxon>
        <taxon>Bacillati</taxon>
        <taxon>Bacillota</taxon>
        <taxon>Bacilli</taxon>
        <taxon>Lactobacillales</taxon>
        <taxon>Enterococcaceae</taxon>
        <taxon>Enterococcus</taxon>
    </lineage>
</organism>
<dbReference type="Pfam" id="PF00106">
    <property type="entry name" value="adh_short"/>
    <property type="match status" value="1"/>
</dbReference>
<evidence type="ECO:0000256" key="2">
    <source>
        <dbReference type="ARBA" id="ARBA00023002"/>
    </source>
</evidence>
<dbReference type="PROSITE" id="PS00061">
    <property type="entry name" value="ADH_SHORT"/>
    <property type="match status" value="1"/>
</dbReference>
<dbReference type="PANTHER" id="PTHR44196:SF1">
    <property type="entry name" value="DEHYDROGENASE_REDUCTASE SDR FAMILY MEMBER 7B"/>
    <property type="match status" value="1"/>
</dbReference>
<dbReference type="AlphaFoldDB" id="E6LG24"/>
<dbReference type="InterPro" id="IPR002347">
    <property type="entry name" value="SDR_fam"/>
</dbReference>
<evidence type="ECO:0000313" key="4">
    <source>
        <dbReference type="EMBL" id="EFU73811.1"/>
    </source>
</evidence>
<gene>
    <name evidence="4" type="ORF">HMPREF9088_1314</name>
</gene>
<accession>E6LG24</accession>
<reference evidence="4 5" key="1">
    <citation type="submission" date="2010-12" db="EMBL/GenBank/DDBJ databases">
        <authorList>
            <person name="Muzny D."/>
            <person name="Qin X."/>
            <person name="Deng J."/>
            <person name="Jiang H."/>
            <person name="Liu Y."/>
            <person name="Qu J."/>
            <person name="Song X.-Z."/>
            <person name="Zhang L."/>
            <person name="Thornton R."/>
            <person name="Coyle M."/>
            <person name="Francisco L."/>
            <person name="Jackson L."/>
            <person name="Javaid M."/>
            <person name="Korchina V."/>
            <person name="Kovar C."/>
            <person name="Mata R."/>
            <person name="Mathew T."/>
            <person name="Ngo R."/>
            <person name="Nguyen L."/>
            <person name="Nguyen N."/>
            <person name="Okwuonu G."/>
            <person name="Ongeri F."/>
            <person name="Pham C."/>
            <person name="Simmons D."/>
            <person name="Wilczek-Boney K."/>
            <person name="Hale W."/>
            <person name="Jakkamsetti A."/>
            <person name="Pham P."/>
            <person name="Ruth R."/>
            <person name="San Lucas F."/>
            <person name="Warren J."/>
            <person name="Zhang J."/>
            <person name="Zhao Z."/>
            <person name="Zhou C."/>
            <person name="Zhu D."/>
            <person name="Lee S."/>
            <person name="Bess C."/>
            <person name="Blankenburg K."/>
            <person name="Forbes L."/>
            <person name="Fu Q."/>
            <person name="Gubbala S."/>
            <person name="Hirani K."/>
            <person name="Jayaseelan J.C."/>
            <person name="Lara F."/>
            <person name="Munidasa M."/>
            <person name="Palculict T."/>
            <person name="Patil S."/>
            <person name="Pu L.-L."/>
            <person name="Saada N."/>
            <person name="Tang L."/>
            <person name="Weissenberger G."/>
            <person name="Zhu Y."/>
            <person name="Hemphill L."/>
            <person name="Shang Y."/>
            <person name="Youmans B."/>
            <person name="Ayvaz T."/>
            <person name="Ross M."/>
            <person name="Santibanez J."/>
            <person name="Aqrawi P."/>
            <person name="Gross S."/>
            <person name="Joshi V."/>
            <person name="Fowler G."/>
            <person name="Nazareth L."/>
            <person name="Reid J."/>
            <person name="Worley K."/>
            <person name="Petrosino J."/>
            <person name="Highlander S."/>
            <person name="Gibbs R."/>
        </authorList>
    </citation>
    <scope>NUCLEOTIDE SEQUENCE [LARGE SCALE GENOMIC DNA]</scope>
    <source>
        <strain evidence="5">DSM 15952 / CCUG 50447 / LMG 22039 / TP 1.5</strain>
    </source>
</reference>
<dbReference type="FunFam" id="3.40.50.720:FF:000047">
    <property type="entry name" value="NADP-dependent L-serine/L-allo-threonine dehydrogenase"/>
    <property type="match status" value="1"/>
</dbReference>
<dbReference type="RefSeq" id="WP_007208332.1">
    <property type="nucleotide sequence ID" value="NZ_GL622241.1"/>
</dbReference>
<keyword evidence="2" id="KW-0560">Oxidoreductase</keyword>
<evidence type="ECO:0000256" key="1">
    <source>
        <dbReference type="ARBA" id="ARBA00006484"/>
    </source>
</evidence>
<dbReference type="eggNOG" id="COG0300">
    <property type="taxonomic scope" value="Bacteria"/>
</dbReference>
<dbReference type="EMBL" id="AEPV01000047">
    <property type="protein sequence ID" value="EFU73811.1"/>
    <property type="molecule type" value="Genomic_DNA"/>
</dbReference>
<evidence type="ECO:0000256" key="3">
    <source>
        <dbReference type="RuleBase" id="RU000363"/>
    </source>
</evidence>
<comment type="caution">
    <text evidence="4">The sequence shown here is derived from an EMBL/GenBank/DDBJ whole genome shotgun (WGS) entry which is preliminary data.</text>
</comment>
<protein>
    <submittedName>
        <fullName evidence="4">Oxidoreductase, short chain dehydrogenase/reductase family protein</fullName>
    </submittedName>
</protein>
<dbReference type="PRINTS" id="PR00081">
    <property type="entry name" value="GDHRDH"/>
</dbReference>
<dbReference type="OrthoDB" id="9793345at2"/>
<dbReference type="Gene3D" id="3.40.50.720">
    <property type="entry name" value="NAD(P)-binding Rossmann-like Domain"/>
    <property type="match status" value="1"/>
</dbReference>
<keyword evidence="5" id="KW-1185">Reference proteome</keyword>
<dbReference type="GO" id="GO:0016020">
    <property type="term" value="C:membrane"/>
    <property type="evidence" value="ECO:0007669"/>
    <property type="project" value="TreeGrafter"/>
</dbReference>
<dbReference type="InterPro" id="IPR036291">
    <property type="entry name" value="NAD(P)-bd_dom_sf"/>
</dbReference>
<dbReference type="Proteomes" id="UP000010296">
    <property type="component" value="Unassembled WGS sequence"/>
</dbReference>
<dbReference type="PRINTS" id="PR00080">
    <property type="entry name" value="SDRFAMILY"/>
</dbReference>
<dbReference type="HOGENOM" id="CLU_010194_2_1_9"/>
<name>E6LG24_ENTI1</name>
<comment type="similarity">
    <text evidence="1 3">Belongs to the short-chain dehydrogenases/reductases (SDR) family.</text>
</comment>
<dbReference type="STRING" id="888064.HMPREF9088_1314"/>
<dbReference type="PANTHER" id="PTHR44196">
    <property type="entry name" value="DEHYDROGENASE/REDUCTASE SDR FAMILY MEMBER 7B"/>
    <property type="match status" value="1"/>
</dbReference>
<dbReference type="InterPro" id="IPR020904">
    <property type="entry name" value="Sc_DH/Rdtase_CS"/>
</dbReference>
<evidence type="ECO:0000313" key="5">
    <source>
        <dbReference type="Proteomes" id="UP000010296"/>
    </source>
</evidence>
<dbReference type="SUPFAM" id="SSF51735">
    <property type="entry name" value="NAD(P)-binding Rossmann-fold domains"/>
    <property type="match status" value="1"/>
</dbReference>
<dbReference type="PATRIC" id="fig|888064.11.peg.371"/>
<sequence>MKLKGKVVLVTGASSGFGEQICYEAAKEGAIVIVCARRIQLIGAVKECCMEYSQQPAYAYQMDVTNPEQVDHVLARIEDEVGAIDVLVNNAGYGLFEDFVNTSFEEIRNMFEVNVLGLMYITKRVAVKMIEQGSGHVINVASIAGKMATPKSSIYSATKFAVLGFSNSIRLELKSFNIHVTTVNPGPMETNFFDKADPEEVYLSKVQPFLTEPAFLARKIVKIIGKPRREINKPLIMAAAAKAYVLFPRVGDYLAGGIFNKK</sequence>